<protein>
    <submittedName>
        <fullName evidence="3">Uncharacterized protein</fullName>
    </submittedName>
</protein>
<keyword evidence="2" id="KW-0812">Transmembrane</keyword>
<evidence type="ECO:0000313" key="3">
    <source>
        <dbReference type="EMBL" id="EJD35118.1"/>
    </source>
</evidence>
<dbReference type="Proteomes" id="UP000006514">
    <property type="component" value="Unassembled WGS sequence"/>
</dbReference>
<reference evidence="4" key="1">
    <citation type="journal article" date="2012" name="Science">
        <title>The Paleozoic origin of enzymatic lignin decomposition reconstructed from 31 fungal genomes.</title>
        <authorList>
            <person name="Floudas D."/>
            <person name="Binder M."/>
            <person name="Riley R."/>
            <person name="Barry K."/>
            <person name="Blanchette R.A."/>
            <person name="Henrissat B."/>
            <person name="Martinez A.T."/>
            <person name="Otillar R."/>
            <person name="Spatafora J.W."/>
            <person name="Yadav J.S."/>
            <person name="Aerts A."/>
            <person name="Benoit I."/>
            <person name="Boyd A."/>
            <person name="Carlson A."/>
            <person name="Copeland A."/>
            <person name="Coutinho P.M."/>
            <person name="de Vries R.P."/>
            <person name="Ferreira P."/>
            <person name="Findley K."/>
            <person name="Foster B."/>
            <person name="Gaskell J."/>
            <person name="Glotzer D."/>
            <person name="Gorecki P."/>
            <person name="Heitman J."/>
            <person name="Hesse C."/>
            <person name="Hori C."/>
            <person name="Igarashi K."/>
            <person name="Jurgens J.A."/>
            <person name="Kallen N."/>
            <person name="Kersten P."/>
            <person name="Kohler A."/>
            <person name="Kuees U."/>
            <person name="Kumar T.K.A."/>
            <person name="Kuo A."/>
            <person name="LaButti K."/>
            <person name="Larrondo L.F."/>
            <person name="Lindquist E."/>
            <person name="Ling A."/>
            <person name="Lombard V."/>
            <person name="Lucas S."/>
            <person name="Lundell T."/>
            <person name="Martin R."/>
            <person name="McLaughlin D.J."/>
            <person name="Morgenstern I."/>
            <person name="Morin E."/>
            <person name="Murat C."/>
            <person name="Nagy L.G."/>
            <person name="Nolan M."/>
            <person name="Ohm R.A."/>
            <person name="Patyshakuliyeva A."/>
            <person name="Rokas A."/>
            <person name="Ruiz-Duenas F.J."/>
            <person name="Sabat G."/>
            <person name="Salamov A."/>
            <person name="Samejima M."/>
            <person name="Schmutz J."/>
            <person name="Slot J.C."/>
            <person name="St John F."/>
            <person name="Stenlid J."/>
            <person name="Sun H."/>
            <person name="Sun S."/>
            <person name="Syed K."/>
            <person name="Tsang A."/>
            <person name="Wiebenga A."/>
            <person name="Young D."/>
            <person name="Pisabarro A."/>
            <person name="Eastwood D.C."/>
            <person name="Martin F."/>
            <person name="Cullen D."/>
            <person name="Grigoriev I.V."/>
            <person name="Hibbett D.S."/>
        </authorList>
    </citation>
    <scope>NUCLEOTIDE SEQUENCE [LARGE SCALE GENOMIC DNA]</scope>
    <source>
        <strain evidence="4">TFB10046</strain>
    </source>
</reference>
<keyword evidence="2" id="KW-0472">Membrane</keyword>
<sequence length="970" mass="105225">MEATCKVFLAPRAAPGEPTVRITRAPSGFLLGAVACDCPPGGACATHCADDLLERARAHHKAVAPLVPCMFKMDPPAGQTDRALVPGTQLLQQMPATSPYPPTSADAVVAADPANVTPGKTMMLSYVPACVFTGPTTGLGGYPPARVTFAKGSSYRSTALAGLVLTASVAHDMTDGVPIVNQILGAVSRIATLAQKIERDREALHALAVRSQKLARSITATLAGRAPEGEIMNSLQRARTVLTSVDDLFLKHVAKARLRRALSYLVSVPRDVERLSAELADALQEFLIVAALDTNARVQADSRSAGQFRRLHDFEIEELQLVARMESDDGSSNVLFHAARVEGSGRLFVVRYFKSAESDSAADGTEPLTDAMDLQRRVRAHDEILEHISTVEDSHPKIAYLYGRGTGYRHNRLTVLRTGYRPLAVTVRPKGLALASIWAMLPKLLDAARHVNQFGAVWIPNTHMLSDNIFLDDRGEPTIGLINNDLQTSESVSPENAYENQLFMLSTLFGWTHTGDGRQDESWRALLTGSAWPYSQIGSVVEAGWEIGFQYSMVQHSEHSDLPPLDHRTLSYLRNAETALDATGSLSDAWGWDHTLRRVATGSSHRIANGLRAIYNASPGPDSWDFMLLHRIADDGEQVQHLYDRDAISSQKTTTVPLPRKKQLYIGSSSGNHHATKPSPRLRGVRIYTYFAFWPANVVDLSFFLDDVPPKRYTRGPGGGPGPIDWVYDTMAFMSDLLPLGEHTLLVVSPGGKDTTLQFDFAIYSTEDSDDADPNTVSSTQRPDSQTPTVSAPGTVVGNGGRSSTTSRGFHEQPASSSSTTSAAHPDRSKITALGAGLGGGALMLLVACGILVAWRRKQRLLSGHSTSDSTLAPFYARQNELIEADAPDKRRLWDAAEKIVQGQNCLPLTRGAGANPEDALLEDGAALRAQMTRLLEENERALDEIAMLRRGAEPPPYSEGSRTSQRGNR</sequence>
<keyword evidence="2" id="KW-1133">Transmembrane helix</keyword>
<dbReference type="AlphaFoldDB" id="J0WR24"/>
<organism evidence="3 4">
    <name type="scientific">Auricularia subglabra (strain TFB-10046 / SS5)</name>
    <name type="common">White-rot fungus</name>
    <name type="synonym">Auricularia delicata (strain TFB10046)</name>
    <dbReference type="NCBI Taxonomy" id="717982"/>
    <lineage>
        <taxon>Eukaryota</taxon>
        <taxon>Fungi</taxon>
        <taxon>Dikarya</taxon>
        <taxon>Basidiomycota</taxon>
        <taxon>Agaricomycotina</taxon>
        <taxon>Agaricomycetes</taxon>
        <taxon>Auriculariales</taxon>
        <taxon>Auriculariaceae</taxon>
        <taxon>Auricularia</taxon>
    </lineage>
</organism>
<feature type="compositionally biased region" description="Polar residues" evidence="1">
    <location>
        <begin position="775"/>
        <end position="792"/>
    </location>
</feature>
<evidence type="ECO:0000313" key="4">
    <source>
        <dbReference type="Proteomes" id="UP000006514"/>
    </source>
</evidence>
<feature type="compositionally biased region" description="Low complexity" evidence="1">
    <location>
        <begin position="815"/>
        <end position="824"/>
    </location>
</feature>
<feature type="compositionally biased region" description="Polar residues" evidence="1">
    <location>
        <begin position="961"/>
        <end position="970"/>
    </location>
</feature>
<proteinExistence type="predicted"/>
<evidence type="ECO:0000256" key="1">
    <source>
        <dbReference type="SAM" id="MobiDB-lite"/>
    </source>
</evidence>
<evidence type="ECO:0000256" key="2">
    <source>
        <dbReference type="SAM" id="Phobius"/>
    </source>
</evidence>
<dbReference type="InterPro" id="IPR059179">
    <property type="entry name" value="MLKL-like_MCAfunc"/>
</dbReference>
<feature type="region of interest" description="Disordered" evidence="1">
    <location>
        <begin position="768"/>
        <end position="827"/>
    </location>
</feature>
<accession>J0WR24</accession>
<feature type="region of interest" description="Disordered" evidence="1">
    <location>
        <begin position="948"/>
        <end position="970"/>
    </location>
</feature>
<keyword evidence="4" id="KW-1185">Reference proteome</keyword>
<name>J0WR24_AURST</name>
<dbReference type="CDD" id="cd21037">
    <property type="entry name" value="MLKL_NTD"/>
    <property type="match status" value="1"/>
</dbReference>
<gene>
    <name evidence="3" type="ORF">AURDEDRAFT_175800</name>
</gene>
<dbReference type="KEGG" id="adl:AURDEDRAFT_175800"/>
<dbReference type="EMBL" id="JH687903">
    <property type="protein sequence ID" value="EJD35118.1"/>
    <property type="molecule type" value="Genomic_DNA"/>
</dbReference>
<feature type="transmembrane region" description="Helical" evidence="2">
    <location>
        <begin position="831"/>
        <end position="855"/>
    </location>
</feature>
<dbReference type="InParanoid" id="J0WR24"/>